<gene>
    <name evidence="9" type="ORF">KEC16_08365</name>
</gene>
<keyword evidence="10" id="KW-1185">Reference proteome</keyword>
<feature type="transmembrane region" description="Helical" evidence="8">
    <location>
        <begin position="72"/>
        <end position="105"/>
    </location>
</feature>
<evidence type="ECO:0000256" key="6">
    <source>
        <dbReference type="ARBA" id="ARBA00022989"/>
    </source>
</evidence>
<evidence type="ECO:0000313" key="9">
    <source>
        <dbReference type="EMBL" id="MBR9971727.1"/>
    </source>
</evidence>
<keyword evidence="4 8" id="KW-1003">Cell membrane</keyword>
<dbReference type="Proteomes" id="UP000680714">
    <property type="component" value="Unassembled WGS sequence"/>
</dbReference>
<evidence type="ECO:0000313" key="10">
    <source>
        <dbReference type="Proteomes" id="UP000680714"/>
    </source>
</evidence>
<evidence type="ECO:0000256" key="1">
    <source>
        <dbReference type="ARBA" id="ARBA00004651"/>
    </source>
</evidence>
<feature type="transmembrane region" description="Helical" evidence="8">
    <location>
        <begin position="125"/>
        <end position="149"/>
    </location>
</feature>
<sequence length="239" mass="24856">MDIALILSIFVLAGAVKGISGLGLPTIGIALLGLMFSPAEAAALLVAPSLLTNVWQAWGGGASLMLLARRLWPLLAGIVAGTALGGALAVDAAFARLILAEVLMLYAMLGLLDFSPRMAPWAEPVLAPLSGLAAGALAAVTGVFVIPVVPYLQALRLERDHLVQALGLCFTVSTLALGLMLAEHGALALPQLGLSLWATLPAVLGMMLGGKIRRRIPPLIFRRGFFVFLFAIGVHLLLS</sequence>
<name>A0ABS5IC40_9PROT</name>
<keyword evidence="7 8" id="KW-0472">Membrane</keyword>
<evidence type="ECO:0000256" key="2">
    <source>
        <dbReference type="ARBA" id="ARBA00009142"/>
    </source>
</evidence>
<keyword evidence="6 8" id="KW-1133">Transmembrane helix</keyword>
<evidence type="ECO:0000256" key="8">
    <source>
        <dbReference type="RuleBase" id="RU363041"/>
    </source>
</evidence>
<dbReference type="EMBL" id="JAGTUF010000005">
    <property type="protein sequence ID" value="MBR9971727.1"/>
    <property type="molecule type" value="Genomic_DNA"/>
</dbReference>
<reference evidence="9 10" key="1">
    <citation type="submission" date="2021-04" db="EMBL/GenBank/DDBJ databases">
        <title>Magnetospirillum sulfuroxidans sp. nov., a facultative chemolithoautotrophic sulfur-oxidizing alphaproteobacterium isolated from freshwater sediment and proposals for Paramagetospirillum gen. nov., and Magnetospirillaceae fam. nov.</title>
        <authorList>
            <person name="Koziaeva V."/>
            <person name="Geelhoed J.S."/>
            <person name="Sorokin D.Y."/>
            <person name="Grouzdev D.S."/>
        </authorList>
    </citation>
    <scope>NUCLEOTIDE SEQUENCE [LARGE SCALE GENOMIC DNA]</scope>
    <source>
        <strain evidence="9 10">J10</strain>
    </source>
</reference>
<organism evidence="9 10">
    <name type="scientific">Magnetospirillum sulfuroxidans</name>
    <dbReference type="NCBI Taxonomy" id="611300"/>
    <lineage>
        <taxon>Bacteria</taxon>
        <taxon>Pseudomonadati</taxon>
        <taxon>Pseudomonadota</taxon>
        <taxon>Alphaproteobacteria</taxon>
        <taxon>Rhodospirillales</taxon>
        <taxon>Rhodospirillaceae</taxon>
        <taxon>Magnetospirillum</taxon>
    </lineage>
</organism>
<evidence type="ECO:0000256" key="5">
    <source>
        <dbReference type="ARBA" id="ARBA00022692"/>
    </source>
</evidence>
<evidence type="ECO:0000256" key="4">
    <source>
        <dbReference type="ARBA" id="ARBA00022475"/>
    </source>
</evidence>
<comment type="similarity">
    <text evidence="2 8">Belongs to the 4-toluene sulfonate uptake permease (TSUP) (TC 2.A.102) family.</text>
</comment>
<dbReference type="InterPro" id="IPR002781">
    <property type="entry name" value="TM_pro_TauE-like"/>
</dbReference>
<feature type="transmembrane region" description="Helical" evidence="8">
    <location>
        <begin position="161"/>
        <end position="182"/>
    </location>
</feature>
<evidence type="ECO:0000256" key="3">
    <source>
        <dbReference type="ARBA" id="ARBA00022448"/>
    </source>
</evidence>
<dbReference type="PANTHER" id="PTHR30269:SF32">
    <property type="entry name" value="MEMBRANE TRANSPORTER PROTEIN-RELATED"/>
    <property type="match status" value="1"/>
</dbReference>
<comment type="caution">
    <text evidence="9">The sequence shown here is derived from an EMBL/GenBank/DDBJ whole genome shotgun (WGS) entry which is preliminary data.</text>
</comment>
<dbReference type="PANTHER" id="PTHR30269">
    <property type="entry name" value="TRANSMEMBRANE PROTEIN YFCA"/>
    <property type="match status" value="1"/>
</dbReference>
<feature type="transmembrane region" description="Helical" evidence="8">
    <location>
        <begin position="188"/>
        <end position="208"/>
    </location>
</feature>
<proteinExistence type="inferred from homology"/>
<evidence type="ECO:0000256" key="7">
    <source>
        <dbReference type="ARBA" id="ARBA00023136"/>
    </source>
</evidence>
<accession>A0ABS5IC40</accession>
<dbReference type="RefSeq" id="WP_211547764.1">
    <property type="nucleotide sequence ID" value="NZ_JAGTUF010000005.1"/>
</dbReference>
<dbReference type="InterPro" id="IPR052017">
    <property type="entry name" value="TSUP"/>
</dbReference>
<keyword evidence="3" id="KW-0813">Transport</keyword>
<feature type="transmembrane region" description="Helical" evidence="8">
    <location>
        <begin position="220"/>
        <end position="238"/>
    </location>
</feature>
<keyword evidence="5 8" id="KW-0812">Transmembrane</keyword>
<comment type="subcellular location">
    <subcellularLocation>
        <location evidence="1 8">Cell membrane</location>
        <topology evidence="1 8">Multi-pass membrane protein</topology>
    </subcellularLocation>
</comment>
<protein>
    <recommendedName>
        <fullName evidence="8">Probable membrane transporter protein</fullName>
    </recommendedName>
</protein>
<dbReference type="Pfam" id="PF01925">
    <property type="entry name" value="TauE"/>
    <property type="match status" value="1"/>
</dbReference>